<dbReference type="Proteomes" id="UP001187192">
    <property type="component" value="Unassembled WGS sequence"/>
</dbReference>
<organism evidence="4 5">
    <name type="scientific">Ficus carica</name>
    <name type="common">Common fig</name>
    <dbReference type="NCBI Taxonomy" id="3494"/>
    <lineage>
        <taxon>Eukaryota</taxon>
        <taxon>Viridiplantae</taxon>
        <taxon>Streptophyta</taxon>
        <taxon>Embryophyta</taxon>
        <taxon>Tracheophyta</taxon>
        <taxon>Spermatophyta</taxon>
        <taxon>Magnoliopsida</taxon>
        <taxon>eudicotyledons</taxon>
        <taxon>Gunneridae</taxon>
        <taxon>Pentapetalae</taxon>
        <taxon>rosids</taxon>
        <taxon>fabids</taxon>
        <taxon>Rosales</taxon>
        <taxon>Moraceae</taxon>
        <taxon>Ficeae</taxon>
        <taxon>Ficus</taxon>
    </lineage>
</organism>
<feature type="repeat" description="TPR" evidence="2">
    <location>
        <begin position="902"/>
        <end position="935"/>
    </location>
</feature>
<feature type="region of interest" description="Disordered" evidence="3">
    <location>
        <begin position="701"/>
        <end position="725"/>
    </location>
</feature>
<dbReference type="Pfam" id="PF13181">
    <property type="entry name" value="TPR_8"/>
    <property type="match status" value="1"/>
</dbReference>
<dbReference type="Gene3D" id="1.25.40.10">
    <property type="entry name" value="Tetratricopeptide repeat domain"/>
    <property type="match status" value="2"/>
</dbReference>
<dbReference type="EMBL" id="BTGU01000093">
    <property type="protein sequence ID" value="GMN59916.1"/>
    <property type="molecule type" value="Genomic_DNA"/>
</dbReference>
<dbReference type="SMART" id="SM00028">
    <property type="entry name" value="TPR"/>
    <property type="match status" value="3"/>
</dbReference>
<dbReference type="InterPro" id="IPR039740">
    <property type="entry name" value="CNOT10"/>
</dbReference>
<dbReference type="InterPro" id="IPR011990">
    <property type="entry name" value="TPR-like_helical_dom_sf"/>
</dbReference>
<dbReference type="GO" id="GO:0006402">
    <property type="term" value="P:mRNA catabolic process"/>
    <property type="evidence" value="ECO:0007669"/>
    <property type="project" value="TreeGrafter"/>
</dbReference>
<keyword evidence="5" id="KW-1185">Reference proteome</keyword>
<evidence type="ECO:0000256" key="3">
    <source>
        <dbReference type="SAM" id="MobiDB-lite"/>
    </source>
</evidence>
<dbReference type="GO" id="GO:0017148">
    <property type="term" value="P:negative regulation of translation"/>
    <property type="evidence" value="ECO:0007669"/>
    <property type="project" value="TreeGrafter"/>
</dbReference>
<keyword evidence="2" id="KW-0802">TPR repeat</keyword>
<sequence>MLRRLPLQTSPSPLNLRNQILGVLSPEARAGTFFSSSQVNSGQGPSLSQVGFRGVLIGGPGRGMFWFPLLLRGGVFYKSRAGGLVAGVGIRGARRWATVPLSWPTKKNKQGVSIFASRVPIGVDPLMEARDLSSSSSSAAANRDGPSPAEDDAVLSFAAALSKDAVLHFQSGKFAECVEVLNQLLLKKPDDPKVLHNIAIAEYFRDGCSDPKRLLELLNNVKKRSEELARASAEQAEAGGSLANKAALGSKGSALAHPFSSASSANIVYMDEFDPCVATVNIAAIWFHLHEYVKALSVLDPLYQNIGPIDETTALHVCLLLLDAGLACHDAPKSADVLIYLEKAFGVSSTSQVDNGSITSQQPANLVTKSSSLPSSSLATDASNAELVANNASEKSLSRTLSEETIDYESVFSDIDVARPTGLSVSNDILRNSVDRSISSVDLKLKLHLYKVRFLLLTRNVKQAKREVKHAMNIARGRDSPMALLLKSQLEYDRGNHKKAIKLLMASSNRTDTGILSMFLNNLGCIYYQLGKYHTSSVFFAKALSSCSSLRKDKPLKLSTFSQDNSLLIAYNCGMQHLACGSPLLAARCFQKAGLIFYNRPLLWLRIAECCLMALEKGLIKAHPAQDRSEVKIFVIGKGKWRQLVFEDGIFRNGNVDLERGDLLLGSDGLPKLSLSLARQCLHIALNLLNRSELSYLKSDLPSNSSADENDTTEMASSKNSNHKSLQNIDSKVSQVAVSLGQINLNGDAKEQKGGTTQELVQNSLASYEDICKRENILIKQALLAKLAYVELELGNPLKAHLNAWSLLELSECSRVYLFLGHIFAAEALCLLNREKEALEHLSIYLSEGNVELPFSQEDCERRQVDRTGDFEELNGGQANTKNSSPQDPEGIVFLKPEEARTALYVNFAVLYAMQGELELAHQFVSRALSSTPTSLEANLTAIYIDLMLGKSQEALAKLKQCSRVTFLSSGLTLNKSS</sequence>
<comment type="similarity">
    <text evidence="1">Belongs to the CNOT10 family.</text>
</comment>
<accession>A0AA88J2S7</accession>
<evidence type="ECO:0000256" key="1">
    <source>
        <dbReference type="ARBA" id="ARBA00010080"/>
    </source>
</evidence>
<dbReference type="PANTHER" id="PTHR12979">
    <property type="entry name" value="CCR4-NOT TRANSCRIPTION COMPLEX SUBUNIT 10"/>
    <property type="match status" value="1"/>
</dbReference>
<comment type="caution">
    <text evidence="4">The sequence shown here is derived from an EMBL/GenBank/DDBJ whole genome shotgun (WGS) entry which is preliminary data.</text>
</comment>
<dbReference type="GO" id="GO:0030014">
    <property type="term" value="C:CCR4-NOT complex"/>
    <property type="evidence" value="ECO:0007669"/>
    <property type="project" value="InterPro"/>
</dbReference>
<evidence type="ECO:0000313" key="4">
    <source>
        <dbReference type="EMBL" id="GMN59916.1"/>
    </source>
</evidence>
<name>A0AA88J2S7_FICCA</name>
<gene>
    <name evidence="4" type="ORF">TIFTF001_029012</name>
</gene>
<reference evidence="4" key="1">
    <citation type="submission" date="2023-07" db="EMBL/GenBank/DDBJ databases">
        <title>draft genome sequence of fig (Ficus carica).</title>
        <authorList>
            <person name="Takahashi T."/>
            <person name="Nishimura K."/>
        </authorList>
    </citation>
    <scope>NUCLEOTIDE SEQUENCE</scope>
</reference>
<dbReference type="AlphaFoldDB" id="A0AA88J2S7"/>
<dbReference type="PROSITE" id="PS50005">
    <property type="entry name" value="TPR"/>
    <property type="match status" value="1"/>
</dbReference>
<dbReference type="InterPro" id="IPR019734">
    <property type="entry name" value="TPR_rpt"/>
</dbReference>
<dbReference type="SUPFAM" id="SSF48452">
    <property type="entry name" value="TPR-like"/>
    <property type="match status" value="2"/>
</dbReference>
<evidence type="ECO:0008006" key="6">
    <source>
        <dbReference type="Google" id="ProtNLM"/>
    </source>
</evidence>
<dbReference type="PANTHER" id="PTHR12979:SF5">
    <property type="entry name" value="CCR4-NOT TRANSCRIPTION COMPLEX SUBUNIT 10"/>
    <property type="match status" value="1"/>
</dbReference>
<evidence type="ECO:0000256" key="2">
    <source>
        <dbReference type="PROSITE-ProRule" id="PRU00339"/>
    </source>
</evidence>
<evidence type="ECO:0000313" key="5">
    <source>
        <dbReference type="Proteomes" id="UP001187192"/>
    </source>
</evidence>
<protein>
    <recommendedName>
        <fullName evidence="6">CCR4-NOT transcription complex subunit 10</fullName>
    </recommendedName>
</protein>
<proteinExistence type="inferred from homology"/>